<dbReference type="Proteomes" id="UP001148662">
    <property type="component" value="Unassembled WGS sequence"/>
</dbReference>
<evidence type="ECO:0000313" key="2">
    <source>
        <dbReference type="Proteomes" id="UP001148662"/>
    </source>
</evidence>
<organism evidence="1 2">
    <name type="scientific">Phlebia brevispora</name>
    <dbReference type="NCBI Taxonomy" id="194682"/>
    <lineage>
        <taxon>Eukaryota</taxon>
        <taxon>Fungi</taxon>
        <taxon>Dikarya</taxon>
        <taxon>Basidiomycota</taxon>
        <taxon>Agaricomycotina</taxon>
        <taxon>Agaricomycetes</taxon>
        <taxon>Polyporales</taxon>
        <taxon>Meruliaceae</taxon>
        <taxon>Phlebia</taxon>
    </lineage>
</organism>
<keyword evidence="2" id="KW-1185">Reference proteome</keyword>
<proteinExistence type="predicted"/>
<accession>A0ACC1T4K2</accession>
<evidence type="ECO:0000313" key="1">
    <source>
        <dbReference type="EMBL" id="KAJ3552909.1"/>
    </source>
</evidence>
<reference evidence="1" key="1">
    <citation type="submission" date="2022-07" db="EMBL/GenBank/DDBJ databases">
        <title>Genome Sequence of Phlebia brevispora.</title>
        <authorList>
            <person name="Buettner E."/>
        </authorList>
    </citation>
    <scope>NUCLEOTIDE SEQUENCE</scope>
    <source>
        <strain evidence="1">MPL23</strain>
    </source>
</reference>
<comment type="caution">
    <text evidence="1">The sequence shown here is derived from an EMBL/GenBank/DDBJ whole genome shotgun (WGS) entry which is preliminary data.</text>
</comment>
<dbReference type="EMBL" id="JANHOG010000602">
    <property type="protein sequence ID" value="KAJ3552909.1"/>
    <property type="molecule type" value="Genomic_DNA"/>
</dbReference>
<name>A0ACC1T4K2_9APHY</name>
<gene>
    <name evidence="1" type="ORF">NM688_g3905</name>
</gene>
<sequence>MSRHQPYDKVSRPRRTKKRTAARSVKAPIELPVVNERPSALPYPISSAVPRAADEGASKPPERVATPPASRTNMSVEGGVKRTKDTEKQGEESPAQEREPWYCDFPGCDSEIKCSSIYNIDRHKRTHKEVKDYFCTWPECDYSTAQKENRDAHLLLSPSTGEKHRCGVEVGGVPCDREFTDPSQLSRHRQAEHDWPTREEKRLLKMGLDPAVEAVSPATIKALKARARKKERTSSTNASSALPTTSAVNLPTAVYVQPVS</sequence>
<protein>
    <submittedName>
        <fullName evidence="1">Uncharacterized protein</fullName>
    </submittedName>
</protein>